<name>A0A1B0A4N8_GLOPL</name>
<keyword evidence="2" id="KW-1185">Reference proteome</keyword>
<sequence>MPENIKPNLAVSREQASAKKILDMARGATIFNAQNSSLAASLKYAFTNTPSSFFPLTISDFDTPSRSKDINAANHSELFKAQNSDEELKRLLTTTASLQFRQVTLPGGNVQL</sequence>
<evidence type="ECO:0000313" key="1">
    <source>
        <dbReference type="EnsemblMetazoa" id="GPAI034380-PA"/>
    </source>
</evidence>
<reference evidence="2" key="1">
    <citation type="submission" date="2014-03" db="EMBL/GenBank/DDBJ databases">
        <authorList>
            <person name="Aksoy S."/>
            <person name="Warren W."/>
            <person name="Wilson R.K."/>
        </authorList>
    </citation>
    <scope>NUCLEOTIDE SEQUENCE [LARGE SCALE GENOMIC DNA]</scope>
    <source>
        <strain evidence="2">IAEA</strain>
    </source>
</reference>
<dbReference type="AlphaFoldDB" id="A0A1B0A4N8"/>
<reference evidence="1" key="2">
    <citation type="submission" date="2020-05" db="UniProtKB">
        <authorList>
            <consortium name="EnsemblMetazoa"/>
        </authorList>
    </citation>
    <scope>IDENTIFICATION</scope>
    <source>
        <strain evidence="1">IAEA</strain>
    </source>
</reference>
<dbReference type="VEuPathDB" id="VectorBase:GPAI034380"/>
<evidence type="ECO:0000313" key="2">
    <source>
        <dbReference type="Proteomes" id="UP000092445"/>
    </source>
</evidence>
<dbReference type="Proteomes" id="UP000092445">
    <property type="component" value="Unassembled WGS sequence"/>
</dbReference>
<proteinExistence type="predicted"/>
<accession>A0A1B0A4N8</accession>
<protein>
    <submittedName>
        <fullName evidence="1">Uncharacterized protein</fullName>
    </submittedName>
</protein>
<dbReference type="EnsemblMetazoa" id="GPAI034380-RA">
    <property type="protein sequence ID" value="GPAI034380-PA"/>
    <property type="gene ID" value="GPAI034380"/>
</dbReference>
<organism evidence="1 2">
    <name type="scientific">Glossina pallidipes</name>
    <name type="common">Tsetse fly</name>
    <dbReference type="NCBI Taxonomy" id="7398"/>
    <lineage>
        <taxon>Eukaryota</taxon>
        <taxon>Metazoa</taxon>
        <taxon>Ecdysozoa</taxon>
        <taxon>Arthropoda</taxon>
        <taxon>Hexapoda</taxon>
        <taxon>Insecta</taxon>
        <taxon>Pterygota</taxon>
        <taxon>Neoptera</taxon>
        <taxon>Endopterygota</taxon>
        <taxon>Diptera</taxon>
        <taxon>Brachycera</taxon>
        <taxon>Muscomorpha</taxon>
        <taxon>Hippoboscoidea</taxon>
        <taxon>Glossinidae</taxon>
        <taxon>Glossina</taxon>
    </lineage>
</organism>